<protein>
    <submittedName>
        <fullName evidence="3">Uncharacterized protein LOC106021801</fullName>
    </submittedName>
</protein>
<dbReference type="Proteomes" id="UP000886700">
    <property type="component" value="Unplaced"/>
</dbReference>
<keyword evidence="2" id="KW-1185">Reference proteome</keyword>
<evidence type="ECO:0000256" key="1">
    <source>
        <dbReference type="SAM" id="MobiDB-lite"/>
    </source>
</evidence>
<feature type="region of interest" description="Disordered" evidence="1">
    <location>
        <begin position="27"/>
        <end position="149"/>
    </location>
</feature>
<dbReference type="GeneID" id="106021801"/>
<proteinExistence type="predicted"/>
<reference evidence="3" key="1">
    <citation type="submission" date="2025-08" db="UniProtKB">
        <authorList>
            <consortium name="RefSeq"/>
        </authorList>
    </citation>
    <scope>IDENTIFICATION</scope>
    <source>
        <tissue evidence="3">Liver</tissue>
    </source>
</reference>
<feature type="compositionally biased region" description="Basic and acidic residues" evidence="1">
    <location>
        <begin position="77"/>
        <end position="88"/>
    </location>
</feature>
<gene>
    <name evidence="3" type="primary">LOC106021801</name>
</gene>
<dbReference type="RefSeq" id="XP_040612021.1">
    <property type="nucleotide sequence ID" value="XM_040756087.1"/>
</dbReference>
<sequence length="149" mass="16466">MCVRACVRYFCKVRRRLTHTPRLAAELQPTPSRTAQLGTGEMLRGRRGEPELPSPSPGKERSGDAGDRRRQRLGRGLVEKYRLLHGDPRTASIRGAAPGIGLGRGNCPRVLSTNKDTNQETETRASDEKKLKRGRGRNSPGLAQCHQSL</sequence>
<feature type="compositionally biased region" description="Basic and acidic residues" evidence="1">
    <location>
        <begin position="58"/>
        <end position="68"/>
    </location>
</feature>
<feature type="compositionally biased region" description="Basic and acidic residues" evidence="1">
    <location>
        <begin position="117"/>
        <end position="130"/>
    </location>
</feature>
<evidence type="ECO:0000313" key="2">
    <source>
        <dbReference type="Proteomes" id="UP000886700"/>
    </source>
</evidence>
<evidence type="ECO:0000313" key="3">
    <source>
        <dbReference type="RefSeq" id="XP_040612021.1"/>
    </source>
</evidence>
<organism evidence="2 3">
    <name type="scientific">Mesocricetus auratus</name>
    <name type="common">Golden hamster</name>
    <dbReference type="NCBI Taxonomy" id="10036"/>
    <lineage>
        <taxon>Eukaryota</taxon>
        <taxon>Metazoa</taxon>
        <taxon>Chordata</taxon>
        <taxon>Craniata</taxon>
        <taxon>Vertebrata</taxon>
        <taxon>Euteleostomi</taxon>
        <taxon>Mammalia</taxon>
        <taxon>Eutheria</taxon>
        <taxon>Euarchontoglires</taxon>
        <taxon>Glires</taxon>
        <taxon>Rodentia</taxon>
        <taxon>Myomorpha</taxon>
        <taxon>Muroidea</taxon>
        <taxon>Cricetidae</taxon>
        <taxon>Cricetinae</taxon>
        <taxon>Mesocricetus</taxon>
    </lineage>
</organism>
<name>A0ABM2YEN0_MESAU</name>
<accession>A0ABM2YEN0</accession>